<keyword evidence="1" id="KW-0472">Membrane</keyword>
<keyword evidence="3" id="KW-1185">Reference proteome</keyword>
<name>A0A830GCL6_9EURY</name>
<keyword evidence="1" id="KW-0812">Transmembrane</keyword>
<reference evidence="2 3" key="1">
    <citation type="journal article" date="2019" name="Int. J. Syst. Evol. Microbiol.">
        <title>The Global Catalogue of Microorganisms (GCM) 10K type strain sequencing project: providing services to taxonomists for standard genome sequencing and annotation.</title>
        <authorList>
            <consortium name="The Broad Institute Genomics Platform"/>
            <consortium name="The Broad Institute Genome Sequencing Center for Infectious Disease"/>
            <person name="Wu L."/>
            <person name="Ma J."/>
        </authorList>
    </citation>
    <scope>NUCLEOTIDE SEQUENCE [LARGE SCALE GENOMIC DNA]</scope>
    <source>
        <strain evidence="2 3">JCM 16331</strain>
    </source>
</reference>
<accession>A0A830GCL6</accession>
<gene>
    <name evidence="2" type="ORF">GCM10009021_17550</name>
</gene>
<proteinExistence type="predicted"/>
<evidence type="ECO:0000313" key="3">
    <source>
        <dbReference type="Proteomes" id="UP000608850"/>
    </source>
</evidence>
<evidence type="ECO:0000313" key="2">
    <source>
        <dbReference type="EMBL" id="GGN17272.1"/>
    </source>
</evidence>
<comment type="caution">
    <text evidence="2">The sequence shown here is derived from an EMBL/GenBank/DDBJ whole genome shotgun (WGS) entry which is preliminary data.</text>
</comment>
<sequence>MHLAAHCPYHIGVSTLQCGTRSVRTSPLGVSDTAVPADGRRYHSLTDSDEYGVSYDRIGRKVPLRRTLGGRRRVPRDAFAGIRAVFFLAAGLVSVFGTAWAITPTVRGMLIDRETAAGEAN</sequence>
<protein>
    <submittedName>
        <fullName evidence="2">Uncharacterized protein</fullName>
    </submittedName>
</protein>
<dbReference type="Proteomes" id="UP000608850">
    <property type="component" value="Unassembled WGS sequence"/>
</dbReference>
<dbReference type="AlphaFoldDB" id="A0A830GCL6"/>
<dbReference type="EMBL" id="BMOQ01000004">
    <property type="protein sequence ID" value="GGN17272.1"/>
    <property type="molecule type" value="Genomic_DNA"/>
</dbReference>
<keyword evidence="1" id="KW-1133">Transmembrane helix</keyword>
<feature type="transmembrane region" description="Helical" evidence="1">
    <location>
        <begin position="80"/>
        <end position="102"/>
    </location>
</feature>
<organism evidence="2 3">
    <name type="scientific">Halarchaeum nitratireducens</name>
    <dbReference type="NCBI Taxonomy" id="489913"/>
    <lineage>
        <taxon>Archaea</taxon>
        <taxon>Methanobacteriati</taxon>
        <taxon>Methanobacteriota</taxon>
        <taxon>Stenosarchaea group</taxon>
        <taxon>Halobacteria</taxon>
        <taxon>Halobacteriales</taxon>
        <taxon>Halobacteriaceae</taxon>
    </lineage>
</organism>
<evidence type="ECO:0000256" key="1">
    <source>
        <dbReference type="SAM" id="Phobius"/>
    </source>
</evidence>